<dbReference type="InterPro" id="IPR035903">
    <property type="entry name" value="HesB-like_dom_sf"/>
</dbReference>
<dbReference type="AlphaFoldDB" id="A0A0W8FP52"/>
<protein>
    <submittedName>
        <fullName evidence="1">Uncharacterized protein</fullName>
    </submittedName>
</protein>
<gene>
    <name evidence="1" type="ORF">ASZ90_007544</name>
</gene>
<reference evidence="1" key="1">
    <citation type="journal article" date="2015" name="Proc. Natl. Acad. Sci. U.S.A.">
        <title>Networks of energetic and metabolic interactions define dynamics in microbial communities.</title>
        <authorList>
            <person name="Embree M."/>
            <person name="Liu J.K."/>
            <person name="Al-Bassam M.M."/>
            <person name="Zengler K."/>
        </authorList>
    </citation>
    <scope>NUCLEOTIDE SEQUENCE</scope>
</reference>
<accession>A0A0W8FP52</accession>
<proteinExistence type="predicted"/>
<organism evidence="1">
    <name type="scientific">hydrocarbon metagenome</name>
    <dbReference type="NCBI Taxonomy" id="938273"/>
    <lineage>
        <taxon>unclassified sequences</taxon>
        <taxon>metagenomes</taxon>
        <taxon>ecological metagenomes</taxon>
    </lineage>
</organism>
<dbReference type="Gene3D" id="2.60.300.12">
    <property type="entry name" value="HesB-like domain"/>
    <property type="match status" value="1"/>
</dbReference>
<comment type="caution">
    <text evidence="1">The sequence shown here is derived from an EMBL/GenBank/DDBJ whole genome shotgun (WGS) entry which is preliminary data.</text>
</comment>
<name>A0A0W8FP52_9ZZZZ</name>
<dbReference type="SUPFAM" id="SSF89360">
    <property type="entry name" value="HesB-like domain"/>
    <property type="match status" value="1"/>
</dbReference>
<evidence type="ECO:0000313" key="1">
    <source>
        <dbReference type="EMBL" id="KUG22679.1"/>
    </source>
</evidence>
<sequence>MGMALDEPGTEDEVFDEKGTKFVVDKDIYNQAKPINIDFVSTPQGDGFRIDSGLSPAEGGACGSSCSC</sequence>
<dbReference type="EMBL" id="LNQE01000945">
    <property type="protein sequence ID" value="KUG22679.1"/>
    <property type="molecule type" value="Genomic_DNA"/>
</dbReference>